<reference evidence="1" key="1">
    <citation type="journal article" date="2020" name="Nature">
        <title>Giant virus diversity and host interactions through global metagenomics.</title>
        <authorList>
            <person name="Schulz F."/>
            <person name="Roux S."/>
            <person name="Paez-Espino D."/>
            <person name="Jungbluth S."/>
            <person name="Walsh D.A."/>
            <person name="Denef V.J."/>
            <person name="McMahon K.D."/>
            <person name="Konstantinidis K.T."/>
            <person name="Eloe-Fadrosh E.A."/>
            <person name="Kyrpides N.C."/>
            <person name="Woyke T."/>
        </authorList>
    </citation>
    <scope>NUCLEOTIDE SEQUENCE</scope>
    <source>
        <strain evidence="1">GVMAG-M-3300023179-90</strain>
        <strain evidence="2">GVMAG-S-3300012000-53</strain>
    </source>
</reference>
<name>A0A6C0HBS1_9ZZZZ</name>
<organism evidence="1">
    <name type="scientific">viral metagenome</name>
    <dbReference type="NCBI Taxonomy" id="1070528"/>
    <lineage>
        <taxon>unclassified sequences</taxon>
        <taxon>metagenomes</taxon>
        <taxon>organismal metagenomes</taxon>
    </lineage>
</organism>
<evidence type="ECO:0000313" key="2">
    <source>
        <dbReference type="EMBL" id="QHU16656.1"/>
    </source>
</evidence>
<proteinExistence type="predicted"/>
<dbReference type="EMBL" id="MN739927">
    <property type="protein sequence ID" value="QHT78041.1"/>
    <property type="molecule type" value="Genomic_DNA"/>
</dbReference>
<sequence>MGIYNNGSIFGIKIYNFNDDFANILFEEKYDEK</sequence>
<accession>A0A6C0HBS1</accession>
<protein>
    <submittedName>
        <fullName evidence="1">Uncharacterized protein</fullName>
    </submittedName>
</protein>
<dbReference type="AlphaFoldDB" id="A0A6C0HBS1"/>
<dbReference type="EMBL" id="MN740887">
    <property type="protein sequence ID" value="QHU16656.1"/>
    <property type="molecule type" value="Genomic_DNA"/>
</dbReference>
<evidence type="ECO:0000313" key="1">
    <source>
        <dbReference type="EMBL" id="QHT78041.1"/>
    </source>
</evidence>